<dbReference type="GeneID" id="8684358"/>
<dbReference type="KEGG" id="vg:8684358"/>
<sequence>MKTIAELIYLGMQEAHAASNFQNMCLRLQSLHMVDEITEGELTSFEEWVYAHLGEGGGSIIYYLMRTHPSLRDLPQLLRTNELFRNYWCNYYLWHYFDLVKRR</sequence>
<dbReference type="RefSeq" id="YP_003358288.1">
    <property type="nucleotide sequence ID" value="NC_013691.1"/>
</dbReference>
<proteinExistence type="predicted"/>
<accession>C8ZKA5</accession>
<protein>
    <submittedName>
        <fullName evidence="1">Uncharacterized protein</fullName>
    </submittedName>
</protein>
<keyword evidence="2" id="KW-1185">Reference proteome</keyword>
<evidence type="ECO:0000313" key="1">
    <source>
        <dbReference type="EMBL" id="CAZ66147.1"/>
    </source>
</evidence>
<name>C8ZKA5_9CAUD</name>
<organism evidence="1 2">
    <name type="scientific">Pseudomonas phage LUZ7</name>
    <dbReference type="NCBI Taxonomy" id="655097"/>
    <lineage>
        <taxon>Viruses</taxon>
        <taxon>Duplodnaviria</taxon>
        <taxon>Heunggongvirae</taxon>
        <taxon>Uroviricota</taxon>
        <taxon>Caudoviricetes</taxon>
        <taxon>Schitoviridae</taxon>
        <taxon>Migulavirinae</taxon>
        <taxon>Luzseptimavirus</taxon>
        <taxon>Luzseptimavirus LUZ7</taxon>
    </lineage>
</organism>
<dbReference type="EMBL" id="FN422398">
    <property type="protein sequence ID" value="CAZ66147.1"/>
    <property type="molecule type" value="Genomic_DNA"/>
</dbReference>
<dbReference type="OrthoDB" id="16059at10239"/>
<dbReference type="Proteomes" id="UP000002615">
    <property type="component" value="Segment"/>
</dbReference>
<reference evidence="2" key="1">
    <citation type="journal article" date="2010" name="Virology">
        <title>Molecular and physiological analysis of three Pseudomonas aeruginosa phages belonging to the "N4-like viruses".</title>
        <authorList>
            <person name="Ceyssens P.J."/>
            <person name="Brabban A."/>
            <person name="Rogge L."/>
            <person name="Lewis M.S."/>
            <person name="Pickard D."/>
            <person name="Goulding D."/>
            <person name="Dougan G."/>
            <person name="Nob en J.P."/>
            <person name="Kropinski A."/>
            <person name="Kutter E."/>
            <person name="Lavigne R."/>
        </authorList>
    </citation>
    <scope>NUCLEOTIDE SEQUENCE [LARGE SCALE GENOMIC DNA]</scope>
</reference>
<evidence type="ECO:0000313" key="2">
    <source>
        <dbReference type="Proteomes" id="UP000002615"/>
    </source>
</evidence>